<evidence type="ECO:0000313" key="2">
    <source>
        <dbReference type="Proteomes" id="UP000829354"/>
    </source>
</evidence>
<organism evidence="1 2">
    <name type="scientific">Caenorhabditis briggsae</name>
    <dbReference type="NCBI Taxonomy" id="6238"/>
    <lineage>
        <taxon>Eukaryota</taxon>
        <taxon>Metazoa</taxon>
        <taxon>Ecdysozoa</taxon>
        <taxon>Nematoda</taxon>
        <taxon>Chromadorea</taxon>
        <taxon>Rhabditida</taxon>
        <taxon>Rhabditina</taxon>
        <taxon>Rhabditomorpha</taxon>
        <taxon>Rhabditoidea</taxon>
        <taxon>Rhabditidae</taxon>
        <taxon>Peloderinae</taxon>
        <taxon>Caenorhabditis</taxon>
    </lineage>
</organism>
<keyword evidence="2" id="KW-1185">Reference proteome</keyword>
<proteinExistence type="predicted"/>
<dbReference type="EMBL" id="CP092621">
    <property type="protein sequence ID" value="UMM20337.1"/>
    <property type="molecule type" value="Genomic_DNA"/>
</dbReference>
<name>A0AAE9EHV1_CAEBR</name>
<reference evidence="1 2" key="1">
    <citation type="submission" date="2022-04" db="EMBL/GenBank/DDBJ databases">
        <title>Chromosome-level reference genomes for two strains of Caenorhabditis briggsae: an improved platform for comparative genomics.</title>
        <authorList>
            <person name="Stevens L."/>
            <person name="Andersen E."/>
        </authorList>
    </citation>
    <scope>NUCLEOTIDE SEQUENCE [LARGE SCALE GENOMIC DNA]</scope>
    <source>
        <strain evidence="1">VX34</strain>
        <tissue evidence="1">Whole-organism</tissue>
    </source>
</reference>
<dbReference type="AlphaFoldDB" id="A0AAE9EHV1"/>
<protein>
    <submittedName>
        <fullName evidence="1">Uncharacterized protein</fullName>
    </submittedName>
</protein>
<gene>
    <name evidence="1" type="ORF">L5515_015646</name>
</gene>
<sequence>MSVCRKHSRSAACTKEMGATCERDPPKFCRIPPSCVSINRMRLSFVLGCQNAVPWCYTIQLLELDSKLI</sequence>
<accession>A0AAE9EHV1</accession>
<evidence type="ECO:0000313" key="1">
    <source>
        <dbReference type="EMBL" id="UMM20337.1"/>
    </source>
</evidence>
<dbReference type="Proteomes" id="UP000829354">
    <property type="component" value="Chromosome II"/>
</dbReference>